<dbReference type="OMA" id="DAMKNSC"/>
<dbReference type="AlphaFoldDB" id="T0PYE7"/>
<dbReference type="Pfam" id="PF13516">
    <property type="entry name" value="LRR_6"/>
    <property type="match status" value="5"/>
</dbReference>
<dbReference type="RefSeq" id="XP_008615890.1">
    <property type="nucleotide sequence ID" value="XM_008617668.1"/>
</dbReference>
<proteinExistence type="predicted"/>
<dbReference type="GO" id="GO:0006913">
    <property type="term" value="P:nucleocytoplasmic transport"/>
    <property type="evidence" value="ECO:0007669"/>
    <property type="project" value="TreeGrafter"/>
</dbReference>
<accession>T0PYE7</accession>
<dbReference type="VEuPathDB" id="FungiDB:SDRG_11622"/>
<dbReference type="OrthoDB" id="341587at2759"/>
<dbReference type="InterPro" id="IPR001611">
    <property type="entry name" value="Leu-rich_rpt"/>
</dbReference>
<dbReference type="PANTHER" id="PTHR24113">
    <property type="entry name" value="RAN GTPASE-ACTIVATING PROTEIN 1"/>
    <property type="match status" value="1"/>
</dbReference>
<dbReference type="GO" id="GO:0031267">
    <property type="term" value="F:small GTPase binding"/>
    <property type="evidence" value="ECO:0007669"/>
    <property type="project" value="TreeGrafter"/>
</dbReference>
<evidence type="ECO:0000313" key="1">
    <source>
        <dbReference type="EMBL" id="EQC30564.1"/>
    </source>
</evidence>
<dbReference type="InterPro" id="IPR027038">
    <property type="entry name" value="RanGap"/>
</dbReference>
<keyword evidence="2" id="KW-1185">Reference proteome</keyword>
<dbReference type="InParanoid" id="T0PYE7"/>
<reference evidence="1 2" key="1">
    <citation type="submission" date="2012-04" db="EMBL/GenBank/DDBJ databases">
        <title>The Genome Sequence of Saprolegnia declina VS20.</title>
        <authorList>
            <consortium name="The Broad Institute Genome Sequencing Platform"/>
            <person name="Russ C."/>
            <person name="Nusbaum C."/>
            <person name="Tyler B."/>
            <person name="van West P."/>
            <person name="Dieguez-Uribeondo J."/>
            <person name="de Bruijn I."/>
            <person name="Tripathy S."/>
            <person name="Jiang R."/>
            <person name="Young S.K."/>
            <person name="Zeng Q."/>
            <person name="Gargeya S."/>
            <person name="Fitzgerald M."/>
            <person name="Haas B."/>
            <person name="Abouelleil A."/>
            <person name="Alvarado L."/>
            <person name="Arachchi H.M."/>
            <person name="Berlin A."/>
            <person name="Chapman S.B."/>
            <person name="Goldberg J."/>
            <person name="Griggs A."/>
            <person name="Gujja S."/>
            <person name="Hansen M."/>
            <person name="Howarth C."/>
            <person name="Imamovic A."/>
            <person name="Larimer J."/>
            <person name="McCowen C."/>
            <person name="Montmayeur A."/>
            <person name="Murphy C."/>
            <person name="Neiman D."/>
            <person name="Pearson M."/>
            <person name="Priest M."/>
            <person name="Roberts A."/>
            <person name="Saif S."/>
            <person name="Shea T."/>
            <person name="Sisk P."/>
            <person name="Sykes S."/>
            <person name="Wortman J."/>
            <person name="Nusbaum C."/>
            <person name="Birren B."/>
        </authorList>
    </citation>
    <scope>NUCLEOTIDE SEQUENCE [LARGE SCALE GENOMIC DNA]</scope>
    <source>
        <strain evidence="1 2">VS20</strain>
    </source>
</reference>
<dbReference type="InterPro" id="IPR032675">
    <property type="entry name" value="LRR_dom_sf"/>
</dbReference>
<dbReference type="Gene3D" id="3.80.10.10">
    <property type="entry name" value="Ribonuclease Inhibitor"/>
    <property type="match status" value="4"/>
</dbReference>
<dbReference type="GeneID" id="19952349"/>
<sequence>MPVLILTDYLAPIPSGLHLRLDGVTLDDKAFDRLVLLLKATPRIRRLSMRNLGLGPKLAVFVADVLATNCTLTAVDLSGNAIGSHGAKCLATVLLEHNSTLQELSLACCGLHSDAFANWIEFFERASPNTTFHTLNVAHNAIGDDGALALAKALELERLMPLRGWRLDLRRNGITDVGVTALASLLATTHAVVQMDVANARSFEVREPERVVFLEHRCRRNTAEMHARVVDSAARTILASTRRAETMVLENVPVLVAQAVALAHALKHTLATTTLTLRNNSLCLAAIQHFACGLAFNQTLYRLTLRDNGVSGDAFVALLDALAQNAASPLRELEISHSTSLRVPLWPRRVNGHLYRFFTQASQLTHLTLDHCGLSDVDVGGIVAGLAWNGLLQVAHFGRNCITDAGVSIFHVLLHRCAHLTSLDISGNLCTLDGIVSVVAGASDHLRLRSLCVGRFPAFSPTLFTIASHIGRSNSLVRVEIAAASDHSRWASAKAAIQATLQLNRKKNPITPPTTFAAWTRHCRANYMARDVATSTASRLVRPHQHIIAMRLLHVEDVNVTIFVACREMAAEDIDARLRFEWAGMVANDVDAALLLERRYMRSEDVDAVLDAV</sequence>
<dbReference type="SUPFAM" id="SSF52047">
    <property type="entry name" value="RNI-like"/>
    <property type="match status" value="2"/>
</dbReference>
<dbReference type="GO" id="GO:0048471">
    <property type="term" value="C:perinuclear region of cytoplasm"/>
    <property type="evidence" value="ECO:0007669"/>
    <property type="project" value="TreeGrafter"/>
</dbReference>
<organism evidence="1 2">
    <name type="scientific">Saprolegnia diclina (strain VS20)</name>
    <dbReference type="NCBI Taxonomy" id="1156394"/>
    <lineage>
        <taxon>Eukaryota</taxon>
        <taxon>Sar</taxon>
        <taxon>Stramenopiles</taxon>
        <taxon>Oomycota</taxon>
        <taxon>Saprolegniomycetes</taxon>
        <taxon>Saprolegniales</taxon>
        <taxon>Saprolegniaceae</taxon>
        <taxon>Saprolegnia</taxon>
    </lineage>
</organism>
<dbReference type="SMART" id="SM00368">
    <property type="entry name" value="LRR_RI"/>
    <property type="match status" value="10"/>
</dbReference>
<dbReference type="GO" id="GO:0005634">
    <property type="term" value="C:nucleus"/>
    <property type="evidence" value="ECO:0007669"/>
    <property type="project" value="TreeGrafter"/>
</dbReference>
<dbReference type="GO" id="GO:0005096">
    <property type="term" value="F:GTPase activator activity"/>
    <property type="evidence" value="ECO:0007669"/>
    <property type="project" value="InterPro"/>
</dbReference>
<dbReference type="Proteomes" id="UP000030762">
    <property type="component" value="Unassembled WGS sequence"/>
</dbReference>
<dbReference type="PANTHER" id="PTHR24113:SF15">
    <property type="entry name" value="NACHT DOMAIN-CONTAINING PROTEIN"/>
    <property type="match status" value="1"/>
</dbReference>
<dbReference type="GO" id="GO:0005829">
    <property type="term" value="C:cytosol"/>
    <property type="evidence" value="ECO:0007669"/>
    <property type="project" value="TreeGrafter"/>
</dbReference>
<dbReference type="STRING" id="1156394.T0PYE7"/>
<name>T0PYE7_SAPDV</name>
<protein>
    <submittedName>
        <fullName evidence="1">Uncharacterized protein</fullName>
    </submittedName>
</protein>
<gene>
    <name evidence="1" type="ORF">SDRG_11622</name>
</gene>
<evidence type="ECO:0000313" key="2">
    <source>
        <dbReference type="Proteomes" id="UP000030762"/>
    </source>
</evidence>
<dbReference type="EMBL" id="JH767174">
    <property type="protein sequence ID" value="EQC30564.1"/>
    <property type="molecule type" value="Genomic_DNA"/>
</dbReference>